<keyword evidence="2" id="KW-1185">Reference proteome</keyword>
<dbReference type="Pfam" id="PF02519">
    <property type="entry name" value="Auxin_inducible"/>
    <property type="match status" value="1"/>
</dbReference>
<proteinExistence type="inferred from homology"/>
<dbReference type="STRING" id="4096.A0A1U7X8A1"/>
<evidence type="ECO:0000256" key="1">
    <source>
        <dbReference type="ARBA" id="ARBA00006974"/>
    </source>
</evidence>
<protein>
    <submittedName>
        <fullName evidence="3">Auxin-induced protein 10A5-like</fullName>
    </submittedName>
</protein>
<reference evidence="2" key="1">
    <citation type="journal article" date="2013" name="Genome Biol.">
        <title>Reference genomes and transcriptomes of Nicotiana sylvestris and Nicotiana tomentosiformis.</title>
        <authorList>
            <person name="Sierro N."/>
            <person name="Battey J.N."/>
            <person name="Ouadi S."/>
            <person name="Bovet L."/>
            <person name="Goepfert S."/>
            <person name="Bakaher N."/>
            <person name="Peitsch M.C."/>
            <person name="Ivanov N.V."/>
        </authorList>
    </citation>
    <scope>NUCLEOTIDE SEQUENCE [LARGE SCALE GENOMIC DNA]</scope>
</reference>
<name>A0A1U7X8A1_NICSY</name>
<dbReference type="PANTHER" id="PTHR31374">
    <property type="entry name" value="AUXIN-INDUCED PROTEIN-LIKE-RELATED"/>
    <property type="match status" value="1"/>
</dbReference>
<dbReference type="OrthoDB" id="1624361at2759"/>
<organism evidence="2 3">
    <name type="scientific">Nicotiana sylvestris</name>
    <name type="common">Wood tobacco</name>
    <name type="synonym">South American tobacco</name>
    <dbReference type="NCBI Taxonomy" id="4096"/>
    <lineage>
        <taxon>Eukaryota</taxon>
        <taxon>Viridiplantae</taxon>
        <taxon>Streptophyta</taxon>
        <taxon>Embryophyta</taxon>
        <taxon>Tracheophyta</taxon>
        <taxon>Spermatophyta</taxon>
        <taxon>Magnoliopsida</taxon>
        <taxon>eudicotyledons</taxon>
        <taxon>Gunneridae</taxon>
        <taxon>Pentapetalae</taxon>
        <taxon>asterids</taxon>
        <taxon>lamiids</taxon>
        <taxon>Solanales</taxon>
        <taxon>Solanaceae</taxon>
        <taxon>Nicotianoideae</taxon>
        <taxon>Nicotianeae</taxon>
        <taxon>Nicotiana</taxon>
    </lineage>
</organism>
<accession>A0A1U7X8A1</accession>
<comment type="similarity">
    <text evidence="1">Belongs to the ARG7 family.</text>
</comment>
<evidence type="ECO:0000313" key="2">
    <source>
        <dbReference type="Proteomes" id="UP000189701"/>
    </source>
</evidence>
<gene>
    <name evidence="3" type="primary">LOC104231802</name>
</gene>
<reference evidence="3" key="2">
    <citation type="submission" date="2025-08" db="UniProtKB">
        <authorList>
            <consortium name="RefSeq"/>
        </authorList>
    </citation>
    <scope>IDENTIFICATION</scope>
    <source>
        <tissue evidence="3">Leaf</tissue>
    </source>
</reference>
<sequence length="141" mass="16357">MSACSKIRNIVRLRQMLQRWRKMAATAARRHVPTDVSSGHMAVIVGASCKRFVVRATYLNHPMFKKLLSQAAEEFGFTNSGPLFIPCDESLFEVLLCYLARFDSANNNMSRFMNFEDFQRYCHMDIRSNLDFWGDSRPLLH</sequence>
<dbReference type="InterPro" id="IPR003676">
    <property type="entry name" value="SAUR_fam"/>
</dbReference>
<dbReference type="Proteomes" id="UP000189701">
    <property type="component" value="Unplaced"/>
</dbReference>
<dbReference type="eggNOG" id="ENOG502RXRR">
    <property type="taxonomic scope" value="Eukaryota"/>
</dbReference>
<dbReference type="RefSeq" id="XP_009783159.1">
    <property type="nucleotide sequence ID" value="XM_009784857.1"/>
</dbReference>
<evidence type="ECO:0000313" key="3">
    <source>
        <dbReference type="RefSeq" id="XP_009783159.1"/>
    </source>
</evidence>
<dbReference type="AlphaFoldDB" id="A0A1U7X8A1"/>
<dbReference type="PANTHER" id="PTHR31374:SF227">
    <property type="entry name" value="INDOLE-3-ACETIC ACID-INDUCED PROTEIN ARG7-LIKE"/>
    <property type="match status" value="1"/>
</dbReference>
<dbReference type="GO" id="GO:0009733">
    <property type="term" value="P:response to auxin"/>
    <property type="evidence" value="ECO:0007669"/>
    <property type="project" value="InterPro"/>
</dbReference>